<gene>
    <name evidence="1" type="ORF">NCS57_00024200</name>
</gene>
<organism evidence="1 2">
    <name type="scientific">Fusarium keratoplasticum</name>
    <dbReference type="NCBI Taxonomy" id="1328300"/>
    <lineage>
        <taxon>Eukaryota</taxon>
        <taxon>Fungi</taxon>
        <taxon>Dikarya</taxon>
        <taxon>Ascomycota</taxon>
        <taxon>Pezizomycotina</taxon>
        <taxon>Sordariomycetes</taxon>
        <taxon>Hypocreomycetidae</taxon>
        <taxon>Hypocreales</taxon>
        <taxon>Nectriaceae</taxon>
        <taxon>Fusarium</taxon>
        <taxon>Fusarium solani species complex</taxon>
    </lineage>
</organism>
<evidence type="ECO:0000313" key="1">
    <source>
        <dbReference type="EMBL" id="KAI8683596.1"/>
    </source>
</evidence>
<proteinExistence type="predicted"/>
<name>A0ACC0RCB5_9HYPO</name>
<reference evidence="1" key="1">
    <citation type="submission" date="2022-06" db="EMBL/GenBank/DDBJ databases">
        <title>Fusarium solani species complex genomes reveal bases of compartmentalisation and animal pathogenesis.</title>
        <authorList>
            <person name="Tsai I.J."/>
        </authorList>
    </citation>
    <scope>NUCLEOTIDE SEQUENCE</scope>
    <source>
        <strain evidence="1">Fu6.1</strain>
    </source>
</reference>
<protein>
    <submittedName>
        <fullName evidence="1">Acetylornithine transaminase</fullName>
    </submittedName>
</protein>
<dbReference type="EMBL" id="CM046503">
    <property type="protein sequence ID" value="KAI8683596.1"/>
    <property type="molecule type" value="Genomic_DNA"/>
</dbReference>
<evidence type="ECO:0000313" key="2">
    <source>
        <dbReference type="Proteomes" id="UP001065298"/>
    </source>
</evidence>
<keyword evidence="2" id="KW-1185">Reference proteome</keyword>
<dbReference type="Proteomes" id="UP001065298">
    <property type="component" value="Chromosome 1"/>
</dbReference>
<sequence>MAFRLPVRCRLASIAAASRPRIAYRALSSLPNADPSPESKSAAIVNEHAPYMVATYARPPPVFVKGEGSWLWDVEDRKFLDFTAGIAVNGLGHCDPEFTRLLAEQAKTLVHASNLYYNPWTGALSKLLVEKTLESGAMHNAASVFVCNSGSEANEAAIKFARKAGKITDPSGEKVEIVSFNNGFHGRTMGSLSATPNPKYQKPFAPMVPGFKVGNYNDVSGINDLVTEKTCGVIVEPIQGEGGVTPATEEFLVALAKRCREVGAVLIYDEIQCGLGRTGTFWAHGTLPKEAHPDILTTAKALGNGFPIGAVLVTQDVADKMKVGDHGTTFGGNPLACRLAHYIVGRLSDKQLQASVTAKSEVFRQRFTKLQEKYPELVKEVRGRGLILGLQLSEDPTPIIKAARERGLLIITAGTNTLRFVPSLTVTDEEIAQGLDILEAAIEATR</sequence>
<accession>A0ACC0RCB5</accession>
<comment type="caution">
    <text evidence="1">The sequence shown here is derived from an EMBL/GenBank/DDBJ whole genome shotgun (WGS) entry which is preliminary data.</text>
</comment>